<dbReference type="Gene3D" id="1.20.5.300">
    <property type="match status" value="1"/>
</dbReference>
<comment type="similarity">
    <text evidence="1">Belongs to the SlyX family.</text>
</comment>
<keyword evidence="2" id="KW-0175">Coiled coil</keyword>
<dbReference type="InterPro" id="IPR007236">
    <property type="entry name" value="SlyX"/>
</dbReference>
<comment type="caution">
    <text evidence="3">The sequence shown here is derived from an EMBL/GenBank/DDBJ whole genome shotgun (WGS) entry which is preliminary data.</text>
</comment>
<feature type="coiled-coil region" evidence="2">
    <location>
        <begin position="9"/>
        <end position="36"/>
    </location>
</feature>
<protein>
    <recommendedName>
        <fullName evidence="1">Protein SlyX homolog</fullName>
    </recommendedName>
</protein>
<reference evidence="3 4" key="1">
    <citation type="submission" date="2019-04" db="EMBL/GenBank/DDBJ databases">
        <title>Reference strain of H23.</title>
        <authorList>
            <person name="Luo X."/>
        </authorList>
    </citation>
    <scope>NUCLEOTIDE SEQUENCE [LARGE SCALE GENOMIC DNA]</scope>
    <source>
        <strain evidence="3 4">H23</strain>
    </source>
</reference>
<gene>
    <name evidence="1" type="primary">slyX</name>
    <name evidence="3" type="ORF">FCE95_02345</name>
</gene>
<name>A0A4U5JWW5_9GAMM</name>
<evidence type="ECO:0000313" key="3">
    <source>
        <dbReference type="EMBL" id="TKR33171.1"/>
    </source>
</evidence>
<dbReference type="Proteomes" id="UP000308707">
    <property type="component" value="Unassembled WGS sequence"/>
</dbReference>
<dbReference type="RefSeq" id="WP_137265381.1">
    <property type="nucleotide sequence ID" value="NZ_SZUA01000001.1"/>
</dbReference>
<dbReference type="AlphaFoldDB" id="A0A4U5JWW5"/>
<dbReference type="PANTHER" id="PTHR36508">
    <property type="entry name" value="PROTEIN SLYX"/>
    <property type="match status" value="1"/>
</dbReference>
<sequence>MSGDLDLRLVELETRLAFQEQALAELSDALAASRIETQRYADLLRRALEELRTSRGDAFADPADEPPPPHY</sequence>
<accession>A0A4U5JWW5</accession>
<evidence type="ECO:0000256" key="1">
    <source>
        <dbReference type="HAMAP-Rule" id="MF_00715"/>
    </source>
</evidence>
<dbReference type="HAMAP" id="MF_00715">
    <property type="entry name" value="SlyX"/>
    <property type="match status" value="1"/>
</dbReference>
<dbReference type="NCBIfam" id="NF002024">
    <property type="entry name" value="PRK00846.1"/>
    <property type="match status" value="1"/>
</dbReference>
<evidence type="ECO:0000313" key="4">
    <source>
        <dbReference type="Proteomes" id="UP000308707"/>
    </source>
</evidence>
<dbReference type="Pfam" id="PF04102">
    <property type="entry name" value="SlyX"/>
    <property type="match status" value="1"/>
</dbReference>
<evidence type="ECO:0000256" key="2">
    <source>
        <dbReference type="SAM" id="Coils"/>
    </source>
</evidence>
<dbReference type="EMBL" id="SZUA01000001">
    <property type="protein sequence ID" value="TKR33171.1"/>
    <property type="molecule type" value="Genomic_DNA"/>
</dbReference>
<dbReference type="PANTHER" id="PTHR36508:SF1">
    <property type="entry name" value="PROTEIN SLYX"/>
    <property type="match status" value="1"/>
</dbReference>
<organism evidence="3 4">
    <name type="scientific">Luteimonas gilva</name>
    <dbReference type="NCBI Taxonomy" id="2572684"/>
    <lineage>
        <taxon>Bacteria</taxon>
        <taxon>Pseudomonadati</taxon>
        <taxon>Pseudomonadota</taxon>
        <taxon>Gammaproteobacteria</taxon>
        <taxon>Lysobacterales</taxon>
        <taxon>Lysobacteraceae</taxon>
        <taxon>Luteimonas</taxon>
    </lineage>
</organism>
<keyword evidence="4" id="KW-1185">Reference proteome</keyword>
<proteinExistence type="inferred from homology"/>